<reference evidence="1 2" key="1">
    <citation type="journal article" date="2013" name="Mar. Genomics">
        <title>Expression of sulfatases in Rhodopirellula baltica and the diversity of sulfatases in the genus Rhodopirellula.</title>
        <authorList>
            <person name="Wegner C.E."/>
            <person name="Richter-Heitmann T."/>
            <person name="Klindworth A."/>
            <person name="Klockow C."/>
            <person name="Richter M."/>
            <person name="Achstetter T."/>
            <person name="Glockner F.O."/>
            <person name="Harder J."/>
        </authorList>
    </citation>
    <scope>NUCLEOTIDE SEQUENCE [LARGE SCALE GENOMIC DNA]</scope>
    <source>
        <strain evidence="1 2">SM41</strain>
    </source>
</reference>
<dbReference type="EMBL" id="ANOH01000095">
    <property type="protein sequence ID" value="EMI57352.1"/>
    <property type="molecule type" value="Genomic_DNA"/>
</dbReference>
<dbReference type="PATRIC" id="fig|1263870.3.peg.1289"/>
<evidence type="ECO:0000313" key="2">
    <source>
        <dbReference type="Proteomes" id="UP000011885"/>
    </source>
</evidence>
<proteinExistence type="predicted"/>
<keyword evidence="2" id="KW-1185">Reference proteome</keyword>
<accession>M5U792</accession>
<protein>
    <submittedName>
        <fullName evidence="1">Uncharacterized protein</fullName>
    </submittedName>
</protein>
<organism evidence="1 2">
    <name type="scientific">Rhodopirellula sallentina SM41</name>
    <dbReference type="NCBI Taxonomy" id="1263870"/>
    <lineage>
        <taxon>Bacteria</taxon>
        <taxon>Pseudomonadati</taxon>
        <taxon>Planctomycetota</taxon>
        <taxon>Planctomycetia</taxon>
        <taxon>Pirellulales</taxon>
        <taxon>Pirellulaceae</taxon>
        <taxon>Rhodopirellula</taxon>
    </lineage>
</organism>
<dbReference type="AlphaFoldDB" id="M5U792"/>
<gene>
    <name evidence="1" type="ORF">RSSM_01193</name>
</gene>
<evidence type="ECO:0000313" key="1">
    <source>
        <dbReference type="EMBL" id="EMI57352.1"/>
    </source>
</evidence>
<sequence length="492" mass="54209">MALDQFGFLSRLPRVAADETRLPAGSVQFSDDIEPLVRLLEETERSKVIETFARKIASGTSYREVLAALLLAGVRNVQPRPSVGFKFHAVLVVNSAHLASLAAPESDRWLPIFWALDYFKSSQARDEREGDWTMSAVDESNVPPSHRAEQAFRDAMDHWDGDAADVAVAALCRSIPANRVFDLMAHYGCRDFRSIGHKAIYVANAYRTLQCIGWQYAEPVLRSLAYAILNHNGEPNPSTSNLHADEAWHTTQEESRRLGENWNHGRTDAAATQDLLAVLRESTPADSVRAVAKMLRDGVATQSISDAIFLSASETLGQQPGIVSLHSTTSTNAMQFALRTTYGDQTRKELLLQNAAFLPYFRESMRSRGKVNDRTIEIDAHANTDESNATQAATVDEIFRAVSTDRPSAAADMRTYLATGGEPEALINAARRLVFLKGNDSHDYKFSSAVLEDYYAVSPPFRAAYLANAAYLLPGTLDRDNGLVGRVKAALV</sequence>
<name>M5U792_9BACT</name>
<dbReference type="Proteomes" id="UP000011885">
    <property type="component" value="Unassembled WGS sequence"/>
</dbReference>
<comment type="caution">
    <text evidence="1">The sequence shown here is derived from an EMBL/GenBank/DDBJ whole genome shotgun (WGS) entry which is preliminary data.</text>
</comment>